<dbReference type="SUPFAM" id="SSF48652">
    <property type="entry name" value="Tetraspanin"/>
    <property type="match status" value="1"/>
</dbReference>
<feature type="domain" description="Activator of Hsp90 ATPase AHSA1-like N-terminal" evidence="7">
    <location>
        <begin position="271"/>
        <end position="405"/>
    </location>
</feature>
<dbReference type="GO" id="GO:0016020">
    <property type="term" value="C:membrane"/>
    <property type="evidence" value="ECO:0007669"/>
    <property type="project" value="UniProtKB-SubCell"/>
</dbReference>
<evidence type="ECO:0000256" key="6">
    <source>
        <dbReference type="SAM" id="Phobius"/>
    </source>
</evidence>
<comment type="similarity">
    <text evidence="2">Belongs to the AHA1 family.</text>
</comment>
<dbReference type="InterPro" id="IPR018499">
    <property type="entry name" value="Tetraspanin/Peripherin"/>
</dbReference>
<reference evidence="8" key="2">
    <citation type="submission" date="2021-09" db="EMBL/GenBank/DDBJ databases">
        <authorList>
            <person name="Jia N."/>
            <person name="Wang J."/>
            <person name="Shi W."/>
            <person name="Du L."/>
            <person name="Sun Y."/>
            <person name="Zhan W."/>
            <person name="Jiang J."/>
            <person name="Wang Q."/>
            <person name="Zhang B."/>
            <person name="Ji P."/>
            <person name="Sakyi L.B."/>
            <person name="Cui X."/>
            <person name="Yuan T."/>
            <person name="Jiang B."/>
            <person name="Yang W."/>
            <person name="Lam T.T.-Y."/>
            <person name="Chang Q."/>
            <person name="Ding S."/>
            <person name="Wang X."/>
            <person name="Zhu J."/>
            <person name="Ruan X."/>
            <person name="Zhao L."/>
            <person name="Wei J."/>
            <person name="Que T."/>
            <person name="Du C."/>
            <person name="Cheng J."/>
            <person name="Dai P."/>
            <person name="Han X."/>
            <person name="Huang E."/>
            <person name="Gao Y."/>
            <person name="Liu J."/>
            <person name="Shao H."/>
            <person name="Ye R."/>
            <person name="Li L."/>
            <person name="Wei W."/>
            <person name="Wang X."/>
            <person name="Wang C."/>
            <person name="Huo Q."/>
            <person name="Li W."/>
            <person name="Guo W."/>
            <person name="Chen H."/>
            <person name="Chen S."/>
            <person name="Zhou L."/>
            <person name="Zhou L."/>
            <person name="Ni X."/>
            <person name="Tian J."/>
            <person name="Zhou Y."/>
            <person name="Sheng Y."/>
            <person name="Liu T."/>
            <person name="Pan Y."/>
            <person name="Xia L."/>
            <person name="Li J."/>
            <person name="Zhao F."/>
            <person name="Cao W."/>
        </authorList>
    </citation>
    <scope>NUCLEOTIDE SEQUENCE</scope>
    <source>
        <strain evidence="8">Rsan-2018</strain>
        <tissue evidence="8">Larvae</tissue>
    </source>
</reference>
<evidence type="ECO:0000256" key="1">
    <source>
        <dbReference type="ARBA" id="ARBA00004141"/>
    </source>
</evidence>
<comment type="caution">
    <text evidence="8">The sequence shown here is derived from an EMBL/GenBank/DDBJ whole genome shotgun (WGS) entry which is preliminary data.</text>
</comment>
<sequence>MRLVLANGLFWGNALVATLAVGITLLGASFGVRWKRHILALMPGHHLSLVSVFIVGSGCVLLVVSVFGLCISWRLRKRDRVKEGGLSAERGARGCAVYNAMAVVVIVNVAVSSLIVYRYVMRARLDVDEDLKYAMYQYFVDASSRDKLDNLHREFKCCGVRNYTDWTTATTGITDQDGGRKVFSSSASRSFVPRTCCVVESSGSACLKYHEQGCRDVLVDYLNMLMPSVIFCTVCVTVWLENMAKWGEGDPRWIVEERPDATNVNNWHWTEKNASYWSKDKLTELLTNIEVSDSRGTCKIVEMPRCEGEASANNRKAKLIFFYEWVIELKWQGEPDDSDELIEGKVEIPNLSEEHDPSDVDVTVSVSSKGDKAEALKELMRSKGTKIIRERLETYISALKKEFSQGMILPTKSDSINQVKSTGKTTVNYKQTPLNGSSGDKAPSLVKVDTTSIMQAETFKCTAEELYRALTVQEMVQAFSQSSCVLEAQNGGRFELFGGNVPDKKIRMRWRFGSWPQGHYSDVTIDIEQKSDCTEVTLTQEGVPQGEADRTRDGWQRHYWDSMKRTFGFGAILF</sequence>
<dbReference type="VEuPathDB" id="VectorBase:RSAN_053239"/>
<feature type="transmembrane region" description="Helical" evidence="6">
    <location>
        <begin position="52"/>
        <end position="75"/>
    </location>
</feature>
<name>A0A9D4QAL2_RHISA</name>
<dbReference type="EMBL" id="JABSTV010001247">
    <property type="protein sequence ID" value="KAH7972128.1"/>
    <property type="molecule type" value="Genomic_DNA"/>
</dbReference>
<dbReference type="Pfam" id="PF00335">
    <property type="entry name" value="Tetraspanin"/>
    <property type="match status" value="1"/>
</dbReference>
<proteinExistence type="inferred from homology"/>
<feature type="transmembrane region" description="Helical" evidence="6">
    <location>
        <begin position="9"/>
        <end position="32"/>
    </location>
</feature>
<evidence type="ECO:0000256" key="3">
    <source>
        <dbReference type="ARBA" id="ARBA00022692"/>
    </source>
</evidence>
<dbReference type="InterPro" id="IPR023393">
    <property type="entry name" value="START-like_dom_sf"/>
</dbReference>
<dbReference type="Gene3D" id="3.15.10.20">
    <property type="entry name" value="Activator of Hsp90 ATPase Aha1, N-terminal domain"/>
    <property type="match status" value="1"/>
</dbReference>
<dbReference type="AlphaFoldDB" id="A0A9D4QAL2"/>
<dbReference type="CDD" id="cd03127">
    <property type="entry name" value="tetraspanin_LEL"/>
    <property type="match status" value="1"/>
</dbReference>
<dbReference type="PANTHER" id="PTHR13009:SF22">
    <property type="entry name" value="LD43819P"/>
    <property type="match status" value="1"/>
</dbReference>
<keyword evidence="5 6" id="KW-0472">Membrane</keyword>
<dbReference type="PANTHER" id="PTHR13009">
    <property type="entry name" value="HEAT SHOCK PROTEIN 90 HSP90 CO-CHAPERONE AHA-1"/>
    <property type="match status" value="1"/>
</dbReference>
<dbReference type="GO" id="GO:0006457">
    <property type="term" value="P:protein folding"/>
    <property type="evidence" value="ECO:0007669"/>
    <property type="project" value="TreeGrafter"/>
</dbReference>
<evidence type="ECO:0000313" key="8">
    <source>
        <dbReference type="EMBL" id="KAH7972128.1"/>
    </source>
</evidence>
<evidence type="ECO:0000313" key="9">
    <source>
        <dbReference type="Proteomes" id="UP000821837"/>
    </source>
</evidence>
<dbReference type="Proteomes" id="UP000821837">
    <property type="component" value="Chromosome 11"/>
</dbReference>
<evidence type="ECO:0000256" key="5">
    <source>
        <dbReference type="ARBA" id="ARBA00023136"/>
    </source>
</evidence>
<protein>
    <recommendedName>
        <fullName evidence="7">Activator of Hsp90 ATPase AHSA1-like N-terminal domain-containing protein</fullName>
    </recommendedName>
</protein>
<keyword evidence="3 6" id="KW-0812">Transmembrane</keyword>
<dbReference type="Gene3D" id="1.10.1450.10">
    <property type="entry name" value="Tetraspanin"/>
    <property type="match status" value="1"/>
</dbReference>
<dbReference type="Pfam" id="PF08327">
    <property type="entry name" value="AHSA1"/>
    <property type="match status" value="1"/>
</dbReference>
<evidence type="ECO:0000259" key="7">
    <source>
        <dbReference type="SMART" id="SM01000"/>
    </source>
</evidence>
<keyword evidence="4 6" id="KW-1133">Transmembrane helix</keyword>
<evidence type="ECO:0000256" key="2">
    <source>
        <dbReference type="ARBA" id="ARBA00006817"/>
    </source>
</evidence>
<dbReference type="InterPro" id="IPR013538">
    <property type="entry name" value="ASHA1/2-like_C"/>
</dbReference>
<keyword evidence="9" id="KW-1185">Reference proteome</keyword>
<dbReference type="Gene3D" id="3.30.530.20">
    <property type="match status" value="1"/>
</dbReference>
<dbReference type="InterPro" id="IPR008952">
    <property type="entry name" value="Tetraspanin_EC2_sf"/>
</dbReference>
<dbReference type="Pfam" id="PF09229">
    <property type="entry name" value="Aha1_N"/>
    <property type="match status" value="1"/>
</dbReference>
<gene>
    <name evidence="8" type="ORF">HPB52_007129</name>
</gene>
<dbReference type="VEuPathDB" id="VectorBase:RSAN_036292"/>
<dbReference type="SMART" id="SM01000">
    <property type="entry name" value="Aha1_N"/>
    <property type="match status" value="1"/>
</dbReference>
<feature type="transmembrane region" description="Helical" evidence="6">
    <location>
        <begin position="96"/>
        <end position="120"/>
    </location>
</feature>
<dbReference type="GO" id="GO:0005829">
    <property type="term" value="C:cytosol"/>
    <property type="evidence" value="ECO:0007669"/>
    <property type="project" value="TreeGrafter"/>
</dbReference>
<dbReference type="CDD" id="cd08892">
    <property type="entry name" value="SRPBCC_Aha1"/>
    <property type="match status" value="1"/>
</dbReference>
<organism evidence="8 9">
    <name type="scientific">Rhipicephalus sanguineus</name>
    <name type="common">Brown dog tick</name>
    <name type="synonym">Ixodes sanguineus</name>
    <dbReference type="NCBI Taxonomy" id="34632"/>
    <lineage>
        <taxon>Eukaryota</taxon>
        <taxon>Metazoa</taxon>
        <taxon>Ecdysozoa</taxon>
        <taxon>Arthropoda</taxon>
        <taxon>Chelicerata</taxon>
        <taxon>Arachnida</taxon>
        <taxon>Acari</taxon>
        <taxon>Parasitiformes</taxon>
        <taxon>Ixodida</taxon>
        <taxon>Ixodoidea</taxon>
        <taxon>Ixodidae</taxon>
        <taxon>Rhipicephalinae</taxon>
        <taxon>Rhipicephalus</taxon>
        <taxon>Rhipicephalus</taxon>
    </lineage>
</organism>
<reference evidence="8" key="1">
    <citation type="journal article" date="2020" name="Cell">
        <title>Large-Scale Comparative Analyses of Tick Genomes Elucidate Their Genetic Diversity and Vector Capacities.</title>
        <authorList>
            <consortium name="Tick Genome and Microbiome Consortium (TIGMIC)"/>
            <person name="Jia N."/>
            <person name="Wang J."/>
            <person name="Shi W."/>
            <person name="Du L."/>
            <person name="Sun Y."/>
            <person name="Zhan W."/>
            <person name="Jiang J.F."/>
            <person name="Wang Q."/>
            <person name="Zhang B."/>
            <person name="Ji P."/>
            <person name="Bell-Sakyi L."/>
            <person name="Cui X.M."/>
            <person name="Yuan T.T."/>
            <person name="Jiang B.G."/>
            <person name="Yang W.F."/>
            <person name="Lam T.T."/>
            <person name="Chang Q.C."/>
            <person name="Ding S.J."/>
            <person name="Wang X.J."/>
            <person name="Zhu J.G."/>
            <person name="Ruan X.D."/>
            <person name="Zhao L."/>
            <person name="Wei J.T."/>
            <person name="Ye R.Z."/>
            <person name="Que T.C."/>
            <person name="Du C.H."/>
            <person name="Zhou Y.H."/>
            <person name="Cheng J.X."/>
            <person name="Dai P.F."/>
            <person name="Guo W.B."/>
            <person name="Han X.H."/>
            <person name="Huang E.J."/>
            <person name="Li L.F."/>
            <person name="Wei W."/>
            <person name="Gao Y.C."/>
            <person name="Liu J.Z."/>
            <person name="Shao H.Z."/>
            <person name="Wang X."/>
            <person name="Wang C.C."/>
            <person name="Yang T.C."/>
            <person name="Huo Q.B."/>
            <person name="Li W."/>
            <person name="Chen H.Y."/>
            <person name="Chen S.E."/>
            <person name="Zhou L.G."/>
            <person name="Ni X.B."/>
            <person name="Tian J.H."/>
            <person name="Sheng Y."/>
            <person name="Liu T."/>
            <person name="Pan Y.S."/>
            <person name="Xia L.Y."/>
            <person name="Li J."/>
            <person name="Zhao F."/>
            <person name="Cao W.C."/>
        </authorList>
    </citation>
    <scope>NUCLEOTIDE SEQUENCE</scope>
    <source>
        <strain evidence="8">Rsan-2018</strain>
    </source>
</reference>
<dbReference type="GO" id="GO:0051087">
    <property type="term" value="F:protein-folding chaperone binding"/>
    <property type="evidence" value="ECO:0007669"/>
    <property type="project" value="InterPro"/>
</dbReference>
<comment type="subcellular location">
    <subcellularLocation>
        <location evidence="1">Membrane</location>
        <topology evidence="1">Multi-pass membrane protein</topology>
    </subcellularLocation>
</comment>
<dbReference type="InterPro" id="IPR036338">
    <property type="entry name" value="Aha1"/>
</dbReference>
<dbReference type="GO" id="GO:0001671">
    <property type="term" value="F:ATPase activator activity"/>
    <property type="evidence" value="ECO:0007669"/>
    <property type="project" value="InterPro"/>
</dbReference>
<evidence type="ECO:0000256" key="4">
    <source>
        <dbReference type="ARBA" id="ARBA00022989"/>
    </source>
</evidence>
<accession>A0A9D4QAL2</accession>
<dbReference type="SUPFAM" id="SSF103111">
    <property type="entry name" value="Activator of Hsp90 ATPase, Aha1"/>
    <property type="match status" value="1"/>
</dbReference>
<dbReference type="InterPro" id="IPR015310">
    <property type="entry name" value="AHSA1-like_N"/>
</dbReference>
<dbReference type="SUPFAM" id="SSF55961">
    <property type="entry name" value="Bet v1-like"/>
    <property type="match status" value="1"/>
</dbReference>